<name>A0A1U7ILS3_9CYAN</name>
<protein>
    <submittedName>
        <fullName evidence="2">Uncharacterized protein</fullName>
    </submittedName>
</protein>
<gene>
    <name evidence="2" type="ORF">NIES2119_11485</name>
</gene>
<dbReference type="RefSeq" id="WP_073593606.1">
    <property type="nucleotide sequence ID" value="NZ_MRCE01000009.1"/>
</dbReference>
<dbReference type="OrthoDB" id="490216at2"/>
<dbReference type="AlphaFoldDB" id="A0A1U7ILS3"/>
<keyword evidence="1" id="KW-0812">Transmembrane</keyword>
<keyword evidence="1" id="KW-0472">Membrane</keyword>
<evidence type="ECO:0000256" key="1">
    <source>
        <dbReference type="SAM" id="Phobius"/>
    </source>
</evidence>
<feature type="transmembrane region" description="Helical" evidence="1">
    <location>
        <begin position="14"/>
        <end position="47"/>
    </location>
</feature>
<evidence type="ECO:0000313" key="2">
    <source>
        <dbReference type="EMBL" id="OKH38166.1"/>
    </source>
</evidence>
<accession>A0A1U7ILS3</accession>
<reference evidence="2 3" key="1">
    <citation type="submission" date="2016-11" db="EMBL/GenBank/DDBJ databases">
        <title>Draft Genome Sequences of Nine Cyanobacterial Strains from Diverse Habitats.</title>
        <authorList>
            <person name="Zhu T."/>
            <person name="Hou S."/>
            <person name="Lu X."/>
            <person name="Hess W.R."/>
        </authorList>
    </citation>
    <scope>NUCLEOTIDE SEQUENCE [LARGE SCALE GENOMIC DNA]</scope>
    <source>
        <strain evidence="2 3">IAM M-71</strain>
    </source>
</reference>
<dbReference type="Proteomes" id="UP000185860">
    <property type="component" value="Unassembled WGS sequence"/>
</dbReference>
<evidence type="ECO:0000313" key="3">
    <source>
        <dbReference type="Proteomes" id="UP000185860"/>
    </source>
</evidence>
<dbReference type="STRING" id="454136.NIES2119_11485"/>
<comment type="caution">
    <text evidence="2">The sequence shown here is derived from an EMBL/GenBank/DDBJ whole genome shotgun (WGS) entry which is preliminary data.</text>
</comment>
<dbReference type="EMBL" id="MRCE01000009">
    <property type="protein sequence ID" value="OKH38166.1"/>
    <property type="molecule type" value="Genomic_DNA"/>
</dbReference>
<organism evidence="2 3">
    <name type="scientific">[Phormidium ambiguum] IAM M-71</name>
    <dbReference type="NCBI Taxonomy" id="454136"/>
    <lineage>
        <taxon>Bacteria</taxon>
        <taxon>Bacillati</taxon>
        <taxon>Cyanobacteriota</taxon>
        <taxon>Cyanophyceae</taxon>
        <taxon>Oscillatoriophycideae</taxon>
        <taxon>Aerosakkonematales</taxon>
        <taxon>Aerosakkonemataceae</taxon>
        <taxon>Floridanema</taxon>
    </lineage>
</organism>
<proteinExistence type="predicted"/>
<sequence>MAERDIDNNATGVLILIIPIAFAIIILFKAWPFLLSLVLLSSIWSLWQRYQLQQLSRQLNPVFHQLILENQGCVTALDLAMKANLSGRSAQRFLDAKAEEFAAQKHTYEDKGTVYYFITANTLGKIFAESDDDDDSNNTQYLSQTKELFFPVVTEPETTNKTPEFLEEDDEEIDEDYLPEADYPKEAIPQKHPLFQSLIQSELARRLRVHSSTVMKRRDSPNFSEWSRRRDPEGVAWEYSPDTREFYPIESPAPRKK</sequence>
<keyword evidence="1" id="KW-1133">Transmembrane helix</keyword>